<keyword evidence="8" id="KW-1185">Reference proteome</keyword>
<accession>A0ABW2BWJ7</accession>
<evidence type="ECO:0000256" key="1">
    <source>
        <dbReference type="ARBA" id="ARBA00004370"/>
    </source>
</evidence>
<gene>
    <name evidence="7" type="ORF">ACFQGD_09740</name>
</gene>
<keyword evidence="2 6" id="KW-0812">Transmembrane</keyword>
<evidence type="ECO:0000256" key="4">
    <source>
        <dbReference type="ARBA" id="ARBA00023136"/>
    </source>
</evidence>
<dbReference type="InterPro" id="IPR007593">
    <property type="entry name" value="CD225/Dispanin_fam"/>
</dbReference>
<evidence type="ECO:0000256" key="6">
    <source>
        <dbReference type="SAM" id="Phobius"/>
    </source>
</evidence>
<reference evidence="8" key="1">
    <citation type="journal article" date="2019" name="Int. J. Syst. Evol. Microbiol.">
        <title>The Global Catalogue of Microorganisms (GCM) 10K type strain sequencing project: providing services to taxonomists for standard genome sequencing and annotation.</title>
        <authorList>
            <consortium name="The Broad Institute Genomics Platform"/>
            <consortium name="The Broad Institute Genome Sequencing Center for Infectious Disease"/>
            <person name="Wu L."/>
            <person name="Ma J."/>
        </authorList>
    </citation>
    <scope>NUCLEOTIDE SEQUENCE [LARGE SCALE GENOMIC DNA]</scope>
    <source>
        <strain evidence="8">KCTC 32255</strain>
    </source>
</reference>
<evidence type="ECO:0000256" key="2">
    <source>
        <dbReference type="ARBA" id="ARBA00022692"/>
    </source>
</evidence>
<dbReference type="InterPro" id="IPR051423">
    <property type="entry name" value="CD225/Dispanin"/>
</dbReference>
<feature type="region of interest" description="Disordered" evidence="5">
    <location>
        <begin position="1"/>
        <end position="35"/>
    </location>
</feature>
<evidence type="ECO:0000313" key="8">
    <source>
        <dbReference type="Proteomes" id="UP001596337"/>
    </source>
</evidence>
<evidence type="ECO:0000313" key="7">
    <source>
        <dbReference type="EMBL" id="MFC6867430.1"/>
    </source>
</evidence>
<keyword evidence="3 6" id="KW-1133">Transmembrane helix</keyword>
<protein>
    <submittedName>
        <fullName evidence="7">CD225/dispanin family protein</fullName>
    </submittedName>
</protein>
<name>A0ABW2BWJ7_9PSEU</name>
<dbReference type="PANTHER" id="PTHR14948">
    <property type="entry name" value="NG5"/>
    <property type="match status" value="1"/>
</dbReference>
<dbReference type="Proteomes" id="UP001596337">
    <property type="component" value="Unassembled WGS sequence"/>
</dbReference>
<feature type="transmembrane region" description="Helical" evidence="6">
    <location>
        <begin position="88"/>
        <end position="113"/>
    </location>
</feature>
<dbReference type="PANTHER" id="PTHR14948:SF25">
    <property type="entry name" value="DUF4190 DOMAIN-CONTAINING PROTEIN"/>
    <property type="match status" value="1"/>
</dbReference>
<keyword evidence="4 6" id="KW-0472">Membrane</keyword>
<comment type="subcellular location">
    <subcellularLocation>
        <location evidence="1">Membrane</location>
    </subcellularLocation>
</comment>
<evidence type="ECO:0000256" key="5">
    <source>
        <dbReference type="SAM" id="MobiDB-lite"/>
    </source>
</evidence>
<organism evidence="7 8">
    <name type="scientific">Haloechinothrix salitolerans</name>
    <dbReference type="NCBI Taxonomy" id="926830"/>
    <lineage>
        <taxon>Bacteria</taxon>
        <taxon>Bacillati</taxon>
        <taxon>Actinomycetota</taxon>
        <taxon>Actinomycetes</taxon>
        <taxon>Pseudonocardiales</taxon>
        <taxon>Pseudonocardiaceae</taxon>
        <taxon>Haloechinothrix</taxon>
    </lineage>
</organism>
<sequence>MTNPYPQQPHDPYGQGQGTYGPGMPAPYGAQPPGPPPDNNLVWGILTTVLCCLPLGIVSIVKANEVNKLWYQGQYDAAQKAASDAGKWAMWSAIASVAIVVIVFVFVIAAGAISFSTYSTSY</sequence>
<dbReference type="Pfam" id="PF04505">
    <property type="entry name" value="CD225"/>
    <property type="match status" value="1"/>
</dbReference>
<proteinExistence type="predicted"/>
<dbReference type="RefSeq" id="WP_390221032.1">
    <property type="nucleotide sequence ID" value="NZ_BAABLA010000120.1"/>
</dbReference>
<comment type="caution">
    <text evidence="7">The sequence shown here is derived from an EMBL/GenBank/DDBJ whole genome shotgun (WGS) entry which is preliminary data.</text>
</comment>
<evidence type="ECO:0000256" key="3">
    <source>
        <dbReference type="ARBA" id="ARBA00022989"/>
    </source>
</evidence>
<feature type="transmembrane region" description="Helical" evidence="6">
    <location>
        <begin position="41"/>
        <end position="61"/>
    </location>
</feature>
<dbReference type="EMBL" id="JBHSXX010000001">
    <property type="protein sequence ID" value="MFC6867430.1"/>
    <property type="molecule type" value="Genomic_DNA"/>
</dbReference>